<name>A0ABQ7T0E8_PHRPL</name>
<sequence length="192" mass="22103">MAGLQNKPNKMVRAFHSIFFACIYVLFVASPPRKIRAPGETEPRLFRIWDISQKFLILMNNILVAVSRDSKLPEEFLAVIPNNSLDPKAQPIFMGLSDKTHTLFCMDSDHGEPQLKLVERNIMELYSKHEEFKSFTFYSRSDSQQQTCCFESAAFPGWFMSTSKELNKPIGLSREGGPEITHFYCERKDPLE</sequence>
<keyword evidence="4" id="KW-0732">Signal</keyword>
<proteinExistence type="inferred from homology"/>
<dbReference type="PANTHER" id="PTHR10078:SF28">
    <property type="entry name" value="INTERLEUKIN-1 RECEPTOR ANTAGONIST PROTEIN"/>
    <property type="match status" value="1"/>
</dbReference>
<keyword evidence="3 6" id="KW-0964">Secreted</keyword>
<comment type="caution">
    <text evidence="8">The sequence shown here is derived from an EMBL/GenBank/DDBJ whole genome shotgun (WGS) entry which is preliminary data.</text>
</comment>
<evidence type="ECO:0000256" key="6">
    <source>
        <dbReference type="RuleBase" id="RU003753"/>
    </source>
</evidence>
<evidence type="ECO:0000256" key="5">
    <source>
        <dbReference type="ARBA" id="ARBA00034096"/>
    </source>
</evidence>
<gene>
    <name evidence="8" type="ORF">JD844_031257</name>
</gene>
<keyword evidence="7" id="KW-0812">Transmembrane</keyword>
<keyword evidence="9" id="KW-1185">Reference proteome</keyword>
<dbReference type="SMART" id="SM00125">
    <property type="entry name" value="IL1"/>
    <property type="match status" value="1"/>
</dbReference>
<feature type="transmembrane region" description="Helical" evidence="7">
    <location>
        <begin position="12"/>
        <end position="29"/>
    </location>
</feature>
<keyword evidence="7" id="KW-0472">Membrane</keyword>
<organism evidence="8 9">
    <name type="scientific">Phrynosoma platyrhinos</name>
    <name type="common">Desert horned lizard</name>
    <dbReference type="NCBI Taxonomy" id="52577"/>
    <lineage>
        <taxon>Eukaryota</taxon>
        <taxon>Metazoa</taxon>
        <taxon>Chordata</taxon>
        <taxon>Craniata</taxon>
        <taxon>Vertebrata</taxon>
        <taxon>Euteleostomi</taxon>
        <taxon>Lepidosauria</taxon>
        <taxon>Squamata</taxon>
        <taxon>Bifurcata</taxon>
        <taxon>Unidentata</taxon>
        <taxon>Episquamata</taxon>
        <taxon>Toxicofera</taxon>
        <taxon>Iguania</taxon>
        <taxon>Phrynosomatidae</taxon>
        <taxon>Phrynosomatinae</taxon>
        <taxon>Phrynosoma</taxon>
    </lineage>
</organism>
<reference evidence="8 9" key="1">
    <citation type="journal article" date="2022" name="Gigascience">
        <title>A chromosome-level genome assembly and annotation of the desert horned lizard, Phrynosoma platyrhinos, provides insight into chromosomal rearrangements among reptiles.</title>
        <authorList>
            <person name="Koochekian N."/>
            <person name="Ascanio A."/>
            <person name="Farleigh K."/>
            <person name="Card D.C."/>
            <person name="Schield D.R."/>
            <person name="Castoe T.A."/>
            <person name="Jezkova T."/>
        </authorList>
    </citation>
    <scope>NUCLEOTIDE SEQUENCE [LARGE SCALE GENOMIC DNA]</scope>
    <source>
        <strain evidence="8">NK-2021</strain>
    </source>
</reference>
<accession>A0ABQ7T0E8</accession>
<dbReference type="SUPFAM" id="SSF50353">
    <property type="entry name" value="Cytokine"/>
    <property type="match status" value="1"/>
</dbReference>
<dbReference type="InterPro" id="IPR003297">
    <property type="entry name" value="IL-1RA/IL-36"/>
</dbReference>
<dbReference type="PRINTS" id="PR00264">
    <property type="entry name" value="INTERLEUKIN1"/>
</dbReference>
<comment type="similarity">
    <text evidence="2 6">Belongs to the IL-1 family.</text>
</comment>
<comment type="subcellular location">
    <subcellularLocation>
        <location evidence="1 6">Secreted</location>
    </subcellularLocation>
</comment>
<dbReference type="PRINTS" id="PR01360">
    <property type="entry name" value="INTRLEUKIN1X"/>
</dbReference>
<dbReference type="EMBL" id="JAIPUX010003283">
    <property type="protein sequence ID" value="KAH0623200.1"/>
    <property type="molecule type" value="Genomic_DNA"/>
</dbReference>
<evidence type="ECO:0000256" key="2">
    <source>
        <dbReference type="ARBA" id="ARBA00010448"/>
    </source>
</evidence>
<dbReference type="PANTHER" id="PTHR10078">
    <property type="entry name" value="INTERLEUKIN-1 FAMILY MEMBER"/>
    <property type="match status" value="1"/>
</dbReference>
<evidence type="ECO:0000256" key="1">
    <source>
        <dbReference type="ARBA" id="ARBA00004613"/>
    </source>
</evidence>
<dbReference type="Pfam" id="PF00340">
    <property type="entry name" value="IL1"/>
    <property type="match status" value="1"/>
</dbReference>
<comment type="function">
    <text evidence="5">Anti-inflammatory antagonist of interleukin-1 family of proinflammatory cytokines such as interleukin-1beta/IL1B and interleukin-1alpha/IL1A. Protects from immune dysregulation and uncontrolled systemic inflammation triggered by IL1 for a range of innate stimulatory agents such as pathogens.</text>
</comment>
<evidence type="ECO:0000256" key="4">
    <source>
        <dbReference type="ARBA" id="ARBA00022729"/>
    </source>
</evidence>
<keyword evidence="7" id="KW-1133">Transmembrane helix</keyword>
<protein>
    <recommendedName>
        <fullName evidence="6">Interleukin-1</fullName>
    </recommendedName>
</protein>
<evidence type="ECO:0000256" key="7">
    <source>
        <dbReference type="SAM" id="Phobius"/>
    </source>
</evidence>
<dbReference type="Gene3D" id="2.80.10.50">
    <property type="match status" value="1"/>
</dbReference>
<evidence type="ECO:0000313" key="9">
    <source>
        <dbReference type="Proteomes" id="UP000826234"/>
    </source>
</evidence>
<evidence type="ECO:0000313" key="8">
    <source>
        <dbReference type="EMBL" id="KAH0623200.1"/>
    </source>
</evidence>
<evidence type="ECO:0000256" key="3">
    <source>
        <dbReference type="ARBA" id="ARBA00022525"/>
    </source>
</evidence>
<dbReference type="Proteomes" id="UP000826234">
    <property type="component" value="Unassembled WGS sequence"/>
</dbReference>
<dbReference type="InterPro" id="IPR000975">
    <property type="entry name" value="IL-1_fam"/>
</dbReference>
<dbReference type="InterPro" id="IPR008996">
    <property type="entry name" value="IL1/FGF"/>
</dbReference>